<comment type="caution">
    <text evidence="1">The sequence shown here is derived from an EMBL/GenBank/DDBJ whole genome shotgun (WGS) entry which is preliminary data.</text>
</comment>
<sequence length="70" mass="7912">MQRAQHIGEFPLPSEAQNAPFLLPGISTTKPHRTFAENALLQDRLHKPCGETMAFPEETALQPTVRQRFL</sequence>
<evidence type="ECO:0000313" key="2">
    <source>
        <dbReference type="Proteomes" id="UP000436692"/>
    </source>
</evidence>
<reference evidence="1 2" key="1">
    <citation type="submission" date="2019-12" db="EMBL/GenBank/DDBJ databases">
        <title>Whole-genome sequencing of Allorhizobium vitis.</title>
        <authorList>
            <person name="Gan H.M."/>
            <person name="Szegedi E."/>
            <person name="Burr T."/>
            <person name="Savka M.A."/>
        </authorList>
    </citation>
    <scope>NUCLEOTIDE SEQUENCE [LARGE SCALE GENOMIC DNA]</scope>
    <source>
        <strain evidence="1 2">CG989</strain>
    </source>
</reference>
<accession>A0AAE5AXT0</accession>
<dbReference type="EMBL" id="WPHM01000013">
    <property type="protein sequence ID" value="MUZ59934.1"/>
    <property type="molecule type" value="Genomic_DNA"/>
</dbReference>
<dbReference type="Proteomes" id="UP000436692">
    <property type="component" value="Unassembled WGS sequence"/>
</dbReference>
<gene>
    <name evidence="1" type="ORF">GOZ95_21060</name>
</gene>
<protein>
    <submittedName>
        <fullName evidence="1">Uncharacterized protein</fullName>
    </submittedName>
</protein>
<organism evidence="1 2">
    <name type="scientific">Agrobacterium vitis</name>
    <name type="common">Rhizobium vitis</name>
    <dbReference type="NCBI Taxonomy" id="373"/>
    <lineage>
        <taxon>Bacteria</taxon>
        <taxon>Pseudomonadati</taxon>
        <taxon>Pseudomonadota</taxon>
        <taxon>Alphaproteobacteria</taxon>
        <taxon>Hyphomicrobiales</taxon>
        <taxon>Rhizobiaceae</taxon>
        <taxon>Rhizobium/Agrobacterium group</taxon>
        <taxon>Agrobacterium</taxon>
    </lineage>
</organism>
<evidence type="ECO:0000313" key="1">
    <source>
        <dbReference type="EMBL" id="MUZ59934.1"/>
    </source>
</evidence>
<dbReference type="RefSeq" id="WP_156550812.1">
    <property type="nucleotide sequence ID" value="NZ_CP191410.1"/>
</dbReference>
<dbReference type="AlphaFoldDB" id="A0AAE5AXT0"/>
<name>A0AAE5AXT0_AGRVI</name>
<proteinExistence type="predicted"/>